<gene>
    <name evidence="4" type="ORF">LRP49_19525</name>
</gene>
<dbReference type="Proteomes" id="UP001149821">
    <property type="component" value="Unassembled WGS sequence"/>
</dbReference>
<name>A0ABT5QQW5_9GAMM</name>
<accession>A0ABT5QQW5</accession>
<feature type="signal peptide" evidence="3">
    <location>
        <begin position="1"/>
        <end position="27"/>
    </location>
</feature>
<keyword evidence="3" id="KW-0732">Signal</keyword>
<dbReference type="PANTHER" id="PTHR11240:SF22">
    <property type="entry name" value="RIBONUCLEASE T2"/>
    <property type="match status" value="1"/>
</dbReference>
<reference evidence="4" key="1">
    <citation type="submission" date="2021-12" db="EMBL/GenBank/DDBJ databases">
        <title>Enterovibrio ZSDZ35 sp. nov. and Enterovibrio ZSDZ42 sp. nov., isolated from coastal seawater in Qingdao.</title>
        <authorList>
            <person name="Zhang P."/>
        </authorList>
    </citation>
    <scope>NUCLEOTIDE SEQUENCE</scope>
    <source>
        <strain evidence="4">ZSDZ35</strain>
    </source>
</reference>
<dbReference type="InterPro" id="IPR033130">
    <property type="entry name" value="RNase_T2_His_AS_2"/>
</dbReference>
<dbReference type="InterPro" id="IPR036430">
    <property type="entry name" value="RNase_T2-like_sf"/>
</dbReference>
<dbReference type="RefSeq" id="WP_274144155.1">
    <property type="nucleotide sequence ID" value="NZ_JAJUBB010000018.1"/>
</dbReference>
<dbReference type="PROSITE" id="PS00531">
    <property type="entry name" value="RNASE_T2_2"/>
    <property type="match status" value="1"/>
</dbReference>
<comment type="similarity">
    <text evidence="1 2">Belongs to the RNase T2 family.</text>
</comment>
<dbReference type="Pfam" id="PF00445">
    <property type="entry name" value="Ribonuclease_T2"/>
    <property type="match status" value="1"/>
</dbReference>
<keyword evidence="5" id="KW-1185">Reference proteome</keyword>
<dbReference type="PANTHER" id="PTHR11240">
    <property type="entry name" value="RIBONUCLEASE T2"/>
    <property type="match status" value="1"/>
</dbReference>
<dbReference type="InterPro" id="IPR001568">
    <property type="entry name" value="RNase_T2-like"/>
</dbReference>
<comment type="caution">
    <text evidence="4">The sequence shown here is derived from an EMBL/GenBank/DDBJ whole genome shotgun (WGS) entry which is preliminary data.</text>
</comment>
<sequence>MAALLRNLLRHCLLSGFILASIGSSVAAERYDNGSCNIDAGVLNKQYDNRLDYQNKHTDTDFFLLVYSNSPRFCEYMARKKRDRGVKFQCQSDNEFGWVIHGLWGESEKAYKSGNNKGHPRFCKGDLKPLPLETIKPYLCMSPGTKLLQGQWEKHGACDFDDPEEYFDKTLSLAQQFTVPPGELSAKRAVRWMREKNPELKHIWLHQTRHEFGICFDKQFNVMSCPRKGR</sequence>
<evidence type="ECO:0000256" key="3">
    <source>
        <dbReference type="SAM" id="SignalP"/>
    </source>
</evidence>
<proteinExistence type="inferred from homology"/>
<evidence type="ECO:0000256" key="1">
    <source>
        <dbReference type="ARBA" id="ARBA00007469"/>
    </source>
</evidence>
<feature type="chain" id="PRO_5045800774" evidence="3">
    <location>
        <begin position="28"/>
        <end position="230"/>
    </location>
</feature>
<organism evidence="4 5">
    <name type="scientific">Enterovibrio qingdaonensis</name>
    <dbReference type="NCBI Taxonomy" id="2899818"/>
    <lineage>
        <taxon>Bacteria</taxon>
        <taxon>Pseudomonadati</taxon>
        <taxon>Pseudomonadota</taxon>
        <taxon>Gammaproteobacteria</taxon>
        <taxon>Vibrionales</taxon>
        <taxon>Vibrionaceae</taxon>
        <taxon>Enterovibrio</taxon>
    </lineage>
</organism>
<evidence type="ECO:0000256" key="2">
    <source>
        <dbReference type="RuleBase" id="RU004328"/>
    </source>
</evidence>
<dbReference type="Gene3D" id="3.90.730.10">
    <property type="entry name" value="Ribonuclease T2-like"/>
    <property type="match status" value="1"/>
</dbReference>
<evidence type="ECO:0000313" key="5">
    <source>
        <dbReference type="Proteomes" id="UP001149821"/>
    </source>
</evidence>
<protein>
    <submittedName>
        <fullName evidence="4">Uncharacterized protein</fullName>
    </submittedName>
</protein>
<dbReference type="SUPFAM" id="SSF55895">
    <property type="entry name" value="Ribonuclease Rh-like"/>
    <property type="match status" value="1"/>
</dbReference>
<dbReference type="EMBL" id="JAJUBB010000018">
    <property type="protein sequence ID" value="MDD1783365.1"/>
    <property type="molecule type" value="Genomic_DNA"/>
</dbReference>
<evidence type="ECO:0000313" key="4">
    <source>
        <dbReference type="EMBL" id="MDD1783365.1"/>
    </source>
</evidence>